<keyword evidence="3" id="KW-1003">Cell membrane</keyword>
<evidence type="ECO:0000313" key="8">
    <source>
        <dbReference type="EMBL" id="OLU36981.1"/>
    </source>
</evidence>
<evidence type="ECO:0008006" key="10">
    <source>
        <dbReference type="Google" id="ProtNLM"/>
    </source>
</evidence>
<evidence type="ECO:0000256" key="4">
    <source>
        <dbReference type="ARBA" id="ARBA00022692"/>
    </source>
</evidence>
<reference evidence="8 9" key="1">
    <citation type="submission" date="2016-11" db="EMBL/GenBank/DDBJ databases">
        <title>Description of two novel members of the family Erysipelotrichaceae: Ileibacterium lipovorans gen. nov., sp. nov. and Dubosiella newyorkensis, gen. nov., sp. nov.</title>
        <authorList>
            <person name="Cox L.M."/>
            <person name="Sohn J."/>
            <person name="Tyrrell K.L."/>
            <person name="Citron D.M."/>
            <person name="Lawson P.A."/>
            <person name="Patel N.B."/>
            <person name="Iizumi T."/>
            <person name="Perez-Perez G.I."/>
            <person name="Goldstein E.J."/>
            <person name="Blaser M.J."/>
        </authorList>
    </citation>
    <scope>NUCLEOTIDE SEQUENCE [LARGE SCALE GENOMIC DNA]</scope>
    <source>
        <strain evidence="8 9">NYU-BL-A3</strain>
    </source>
</reference>
<dbReference type="PANTHER" id="PTHR43823:SF3">
    <property type="entry name" value="MULTIDRUG EXPORT PROTEIN MEPA"/>
    <property type="match status" value="1"/>
</dbReference>
<feature type="transmembrane region" description="Helical" evidence="7">
    <location>
        <begin position="383"/>
        <end position="407"/>
    </location>
</feature>
<feature type="transmembrane region" description="Helical" evidence="7">
    <location>
        <begin position="354"/>
        <end position="376"/>
    </location>
</feature>
<dbReference type="PANTHER" id="PTHR43823">
    <property type="entry name" value="SPORULATION PROTEIN YKVU"/>
    <property type="match status" value="1"/>
</dbReference>
<feature type="transmembrane region" description="Helical" evidence="7">
    <location>
        <begin position="413"/>
        <end position="433"/>
    </location>
</feature>
<dbReference type="GO" id="GO:0005886">
    <property type="term" value="C:plasma membrane"/>
    <property type="evidence" value="ECO:0007669"/>
    <property type="project" value="UniProtKB-SubCell"/>
</dbReference>
<dbReference type="GeneID" id="82203726"/>
<feature type="transmembrane region" description="Helical" evidence="7">
    <location>
        <begin position="268"/>
        <end position="293"/>
    </location>
</feature>
<dbReference type="Proteomes" id="UP000186341">
    <property type="component" value="Unassembled WGS sequence"/>
</dbReference>
<evidence type="ECO:0000256" key="3">
    <source>
        <dbReference type="ARBA" id="ARBA00022475"/>
    </source>
</evidence>
<dbReference type="PIRSF" id="PIRSF006603">
    <property type="entry name" value="DinF"/>
    <property type="match status" value="1"/>
</dbReference>
<evidence type="ECO:0000256" key="6">
    <source>
        <dbReference type="ARBA" id="ARBA00023136"/>
    </source>
</evidence>
<dbReference type="InterPro" id="IPR048279">
    <property type="entry name" value="MdtK-like"/>
</dbReference>
<sequence length="445" mass="49318">MKLDLIKDSPGKLFLKYLIPALGSALVVSVYAFIDTIAVGQGVGYQGTAALAVVTPLFQIAAFFGILCGMGAGVLISMAQGSHEHKKIQSTFKASVNLMILFSVGITLLFWIFKDPIYQMLGSSESISSYVHGYGDLLILIFPLMMFCAWCPFICRADKNPNLPLYSTLIGGSFNIFGDWFFVFPMKMGIFGAILATAIGYLVQALVLAFHFISKKNTFRYRDVHSSTKDSYRIIQCGFGTAFLEVALVAATVLMNNQIQAYMDESALAIYGVLLTVSALFSHMFMGIGQAASPILSANLGAAKPKRILEVQRYTMITTGIFSILFFACGWFFPDEIIILFVKSTPEIMAISKPIVQMYFVSFLFLGINTVIVYVLQSLEQNMAATILTMLRGIVLIFILLYTLPLFFGSIGIWYSVILNDLIIAMVSLYLLWKSDRKFHRLANQ</sequence>
<feature type="transmembrane region" description="Helical" evidence="7">
    <location>
        <begin position="54"/>
        <end position="76"/>
    </location>
</feature>
<keyword evidence="4 7" id="KW-0812">Transmembrane</keyword>
<feature type="transmembrane region" description="Helical" evidence="7">
    <location>
        <begin position="96"/>
        <end position="113"/>
    </location>
</feature>
<feature type="transmembrane region" description="Helical" evidence="7">
    <location>
        <begin position="133"/>
        <end position="153"/>
    </location>
</feature>
<organism evidence="8 9">
    <name type="scientific">Ileibacterium valens</name>
    <dbReference type="NCBI Taxonomy" id="1862668"/>
    <lineage>
        <taxon>Bacteria</taxon>
        <taxon>Bacillati</taxon>
        <taxon>Bacillota</taxon>
        <taxon>Erysipelotrichia</taxon>
        <taxon>Erysipelotrichales</taxon>
        <taxon>Erysipelotrichaceae</taxon>
        <taxon>Ileibacterium</taxon>
    </lineage>
</organism>
<feature type="transmembrane region" description="Helical" evidence="7">
    <location>
        <begin position="190"/>
        <end position="213"/>
    </location>
</feature>
<keyword evidence="2" id="KW-0813">Transport</keyword>
<feature type="transmembrane region" description="Helical" evidence="7">
    <location>
        <begin position="165"/>
        <end position="184"/>
    </location>
</feature>
<comment type="caution">
    <text evidence="8">The sequence shown here is derived from an EMBL/GenBank/DDBJ whole genome shotgun (WGS) entry which is preliminary data.</text>
</comment>
<comment type="subcellular location">
    <subcellularLocation>
        <location evidence="1">Cell membrane</location>
        <topology evidence="1">Multi-pass membrane protein</topology>
    </subcellularLocation>
</comment>
<protein>
    <recommendedName>
        <fullName evidence="10">MATE family efflux transporter</fullName>
    </recommendedName>
</protein>
<feature type="transmembrane region" description="Helical" evidence="7">
    <location>
        <begin position="314"/>
        <end position="334"/>
    </location>
</feature>
<dbReference type="GO" id="GO:0042910">
    <property type="term" value="F:xenobiotic transmembrane transporter activity"/>
    <property type="evidence" value="ECO:0007669"/>
    <property type="project" value="InterPro"/>
</dbReference>
<name>A0A1U7NDB1_9FIRM</name>
<keyword evidence="6 7" id="KW-0472">Membrane</keyword>
<evidence type="ECO:0000256" key="2">
    <source>
        <dbReference type="ARBA" id="ARBA00022448"/>
    </source>
</evidence>
<evidence type="ECO:0000256" key="5">
    <source>
        <dbReference type="ARBA" id="ARBA00022989"/>
    </source>
</evidence>
<keyword evidence="5 7" id="KW-1133">Transmembrane helix</keyword>
<dbReference type="Pfam" id="PF01554">
    <property type="entry name" value="MatE"/>
    <property type="match status" value="2"/>
</dbReference>
<dbReference type="OrthoDB" id="305360at2"/>
<dbReference type="EMBL" id="MPJW01000237">
    <property type="protein sequence ID" value="OLU36981.1"/>
    <property type="molecule type" value="Genomic_DNA"/>
</dbReference>
<dbReference type="InterPro" id="IPR051327">
    <property type="entry name" value="MATE_MepA_subfamily"/>
</dbReference>
<dbReference type="InterPro" id="IPR002528">
    <property type="entry name" value="MATE_fam"/>
</dbReference>
<proteinExistence type="predicted"/>
<evidence type="ECO:0000313" key="9">
    <source>
        <dbReference type="Proteomes" id="UP000186341"/>
    </source>
</evidence>
<keyword evidence="9" id="KW-1185">Reference proteome</keyword>
<feature type="transmembrane region" description="Helical" evidence="7">
    <location>
        <begin position="234"/>
        <end position="256"/>
    </location>
</feature>
<feature type="transmembrane region" description="Helical" evidence="7">
    <location>
        <begin position="14"/>
        <end position="34"/>
    </location>
</feature>
<evidence type="ECO:0000256" key="1">
    <source>
        <dbReference type="ARBA" id="ARBA00004651"/>
    </source>
</evidence>
<dbReference type="AlphaFoldDB" id="A0A1U7NDB1"/>
<dbReference type="RefSeq" id="WP_075820893.1">
    <property type="nucleotide sequence ID" value="NZ_CAJUTZ010000109.1"/>
</dbReference>
<evidence type="ECO:0000256" key="7">
    <source>
        <dbReference type="SAM" id="Phobius"/>
    </source>
</evidence>
<dbReference type="GO" id="GO:0015297">
    <property type="term" value="F:antiporter activity"/>
    <property type="evidence" value="ECO:0007669"/>
    <property type="project" value="InterPro"/>
</dbReference>
<gene>
    <name evidence="8" type="ORF">BO222_11315</name>
</gene>
<accession>A0A1U7NDB1</accession>